<evidence type="ECO:0000313" key="1">
    <source>
        <dbReference type="EMBL" id="GBP67288.1"/>
    </source>
</evidence>
<organism evidence="1 2">
    <name type="scientific">Eumeta variegata</name>
    <name type="common">Bagworm moth</name>
    <name type="synonym">Eumeta japonica</name>
    <dbReference type="NCBI Taxonomy" id="151549"/>
    <lineage>
        <taxon>Eukaryota</taxon>
        <taxon>Metazoa</taxon>
        <taxon>Ecdysozoa</taxon>
        <taxon>Arthropoda</taxon>
        <taxon>Hexapoda</taxon>
        <taxon>Insecta</taxon>
        <taxon>Pterygota</taxon>
        <taxon>Neoptera</taxon>
        <taxon>Endopterygota</taxon>
        <taxon>Lepidoptera</taxon>
        <taxon>Glossata</taxon>
        <taxon>Ditrysia</taxon>
        <taxon>Tineoidea</taxon>
        <taxon>Psychidae</taxon>
        <taxon>Oiketicinae</taxon>
        <taxon>Eumeta</taxon>
    </lineage>
</organism>
<gene>
    <name evidence="1" type="ORF">EVAR_43799_1</name>
</gene>
<protein>
    <submittedName>
        <fullName evidence="1">Uncharacterized protein</fullName>
    </submittedName>
</protein>
<dbReference type="EMBL" id="BGZK01000979">
    <property type="protein sequence ID" value="GBP67288.1"/>
    <property type="molecule type" value="Genomic_DNA"/>
</dbReference>
<dbReference type="OrthoDB" id="7245552at2759"/>
<comment type="caution">
    <text evidence="1">The sequence shown here is derived from an EMBL/GenBank/DDBJ whole genome shotgun (WGS) entry which is preliminary data.</text>
</comment>
<keyword evidence="2" id="KW-1185">Reference proteome</keyword>
<name>A0A4C1XUR3_EUMVA</name>
<reference evidence="1 2" key="1">
    <citation type="journal article" date="2019" name="Commun. Biol.">
        <title>The bagworm genome reveals a unique fibroin gene that provides high tensile strength.</title>
        <authorList>
            <person name="Kono N."/>
            <person name="Nakamura H."/>
            <person name="Ohtoshi R."/>
            <person name="Tomita M."/>
            <person name="Numata K."/>
            <person name="Arakawa K."/>
        </authorList>
    </citation>
    <scope>NUCLEOTIDE SEQUENCE [LARGE SCALE GENOMIC DNA]</scope>
</reference>
<accession>A0A4C1XUR3</accession>
<dbReference type="AlphaFoldDB" id="A0A4C1XUR3"/>
<proteinExistence type="predicted"/>
<evidence type="ECO:0000313" key="2">
    <source>
        <dbReference type="Proteomes" id="UP000299102"/>
    </source>
</evidence>
<sequence>MRRSLVLSLFSIKNSCSFVPLNFINEAIIRARGGAAGRGCGGLINAGAAGHLNCMKCRAFHFRPVEAHLSGLTWDAHRMKFKNRSRNQ</sequence>
<dbReference type="Proteomes" id="UP000299102">
    <property type="component" value="Unassembled WGS sequence"/>
</dbReference>